<accession>W7YEU6</accession>
<evidence type="ECO:0000313" key="1">
    <source>
        <dbReference type="EMBL" id="GAF05993.1"/>
    </source>
</evidence>
<sequence>MPCSTIANVFFVNGAAENKEFGTKYTPEVELPHKLMHCLGTPHVFLMSKENAYFQYYYFNKESTDNYMDYENTVKHTFHFQWEMMHLSKFSK</sequence>
<reference evidence="1 2" key="1">
    <citation type="journal article" date="2014" name="Genome Announc.">
        <title>Draft Genome Sequence of Cytophaga fermentans JCM 21142T, a Facultative Anaerobe Isolated from Marine Mud.</title>
        <authorList>
            <person name="Starns D."/>
            <person name="Oshima K."/>
            <person name="Suda W."/>
            <person name="Iino T."/>
            <person name="Yuki M."/>
            <person name="Inoue J."/>
            <person name="Kitamura K."/>
            <person name="Iida T."/>
            <person name="Darby A."/>
            <person name="Hattori M."/>
            <person name="Ohkuma M."/>
        </authorList>
    </citation>
    <scope>NUCLEOTIDE SEQUENCE [LARGE SCALE GENOMIC DNA]</scope>
    <source>
        <strain evidence="1 2">JCM 21142</strain>
    </source>
</reference>
<dbReference type="EMBL" id="BAMD01000200">
    <property type="protein sequence ID" value="GAF05993.1"/>
    <property type="molecule type" value="Genomic_DNA"/>
</dbReference>
<dbReference type="OrthoDB" id="6717961at2"/>
<dbReference type="STRING" id="869213.GCA_000517085_01759"/>
<dbReference type="RefSeq" id="WP_044214530.1">
    <property type="nucleotide sequence ID" value="NZ_BAMD01000200.1"/>
</dbReference>
<protein>
    <submittedName>
        <fullName evidence="1">Uncharacterized protein</fullName>
    </submittedName>
</protein>
<comment type="caution">
    <text evidence="1">The sequence shown here is derived from an EMBL/GenBank/DDBJ whole genome shotgun (WGS) entry which is preliminary data.</text>
</comment>
<proteinExistence type="predicted"/>
<evidence type="ECO:0000313" key="2">
    <source>
        <dbReference type="Proteomes" id="UP000019402"/>
    </source>
</evidence>
<name>W7YEU6_9BACT</name>
<gene>
    <name evidence="1" type="ORF">JCM21142_134760</name>
</gene>
<keyword evidence="2" id="KW-1185">Reference proteome</keyword>
<dbReference type="Proteomes" id="UP000019402">
    <property type="component" value="Unassembled WGS sequence"/>
</dbReference>
<dbReference type="eggNOG" id="ENOG502ZVYI">
    <property type="taxonomic scope" value="Bacteria"/>
</dbReference>
<organism evidence="1 2">
    <name type="scientific">Saccharicrinis fermentans DSM 9555 = JCM 21142</name>
    <dbReference type="NCBI Taxonomy" id="869213"/>
    <lineage>
        <taxon>Bacteria</taxon>
        <taxon>Pseudomonadati</taxon>
        <taxon>Bacteroidota</taxon>
        <taxon>Bacteroidia</taxon>
        <taxon>Marinilabiliales</taxon>
        <taxon>Marinilabiliaceae</taxon>
        <taxon>Saccharicrinis</taxon>
    </lineage>
</organism>
<dbReference type="AlphaFoldDB" id="W7YEU6"/>